<evidence type="ECO:0000256" key="8">
    <source>
        <dbReference type="ARBA" id="ARBA00022857"/>
    </source>
</evidence>
<comment type="pathway">
    <text evidence="2">Siderophore biosynthesis.</text>
</comment>
<keyword evidence="6" id="KW-0285">Flavoprotein</keyword>
<dbReference type="RefSeq" id="WP_189035872.1">
    <property type="nucleotide sequence ID" value="NZ_BMMP01000003.1"/>
</dbReference>
<dbReference type="Gene3D" id="3.50.50.60">
    <property type="entry name" value="FAD/NAD(P)-binding domain"/>
    <property type="match status" value="1"/>
</dbReference>
<evidence type="ECO:0000256" key="12">
    <source>
        <dbReference type="ARBA" id="ARBA00031158"/>
    </source>
</evidence>
<evidence type="ECO:0000256" key="13">
    <source>
        <dbReference type="ARBA" id="ARBA00032493"/>
    </source>
</evidence>
<comment type="caution">
    <text evidence="16">The sequence shown here is derived from an EMBL/GenBank/DDBJ whole genome shotgun (WGS) entry which is preliminary data.</text>
</comment>
<dbReference type="InterPro" id="IPR025700">
    <property type="entry name" value="Lys/Orn_oxygenase"/>
</dbReference>
<name>A0ABQ2LXB2_9ACTN</name>
<keyword evidence="17" id="KW-1185">Reference proteome</keyword>
<dbReference type="SUPFAM" id="SSF51905">
    <property type="entry name" value="FAD/NAD(P)-binding domain"/>
    <property type="match status" value="2"/>
</dbReference>
<evidence type="ECO:0000256" key="9">
    <source>
        <dbReference type="ARBA" id="ARBA00023002"/>
    </source>
</evidence>
<evidence type="ECO:0000313" key="16">
    <source>
        <dbReference type="EMBL" id="GGO44510.1"/>
    </source>
</evidence>
<sequence>MSTQDTLPVHDFVAIGLGPFNLGLACLTEPIEELDGLFLDDKPEFDWHSGMLLEDSTLQTPFMSDLVTLADPTSPFSFLNYLKEIGRLYAFYIRESFYPLRAEYNDYCRWAASKLSSVRFNHRVTRVEFDERDGTYLVHADDSASHEQRTYRARRLVLGTGTPPHIPEPCQGLGGDLIHNSRYLDTKSALQEKSSIAVVGSGQSAAEIYYDLLQDIDGHDYHLTWVTRSPRFFPLEYTKLTLEMTSPEYVDYFYGLPSETRDRLNASQKNLYKGINTELIDGIFDLLYQKSRRGPCPTRLMTNTALTDASYDPRSGSYTLGLRQEEQKQDFSLTAEGLVLATGYRYRTPEFLSPLTDLIGWDEQGRFDVRRDYRIDSGASPGNEIFVQNAELHTHGFVTPDLGMAAYRNSCIIRELLGREYYPVERSIAFQDFAAPVADTSPDTAPATRKEAPTA</sequence>
<evidence type="ECO:0000256" key="10">
    <source>
        <dbReference type="ARBA" id="ARBA00023033"/>
    </source>
</evidence>
<dbReference type="GO" id="GO:0004497">
    <property type="term" value="F:monooxygenase activity"/>
    <property type="evidence" value="ECO:0007669"/>
    <property type="project" value="UniProtKB-KW"/>
</dbReference>
<evidence type="ECO:0000256" key="5">
    <source>
        <dbReference type="ARBA" id="ARBA00016406"/>
    </source>
</evidence>
<evidence type="ECO:0000256" key="15">
    <source>
        <dbReference type="ARBA" id="ARBA00048407"/>
    </source>
</evidence>
<evidence type="ECO:0000256" key="1">
    <source>
        <dbReference type="ARBA" id="ARBA00001974"/>
    </source>
</evidence>
<organism evidence="16 17">
    <name type="scientific">Streptomyces daqingensis</name>
    <dbReference type="NCBI Taxonomy" id="1472640"/>
    <lineage>
        <taxon>Bacteria</taxon>
        <taxon>Bacillati</taxon>
        <taxon>Actinomycetota</taxon>
        <taxon>Actinomycetes</taxon>
        <taxon>Kitasatosporales</taxon>
        <taxon>Streptomycetaceae</taxon>
        <taxon>Streptomyces</taxon>
    </lineage>
</organism>
<evidence type="ECO:0000256" key="4">
    <source>
        <dbReference type="ARBA" id="ARBA00013076"/>
    </source>
</evidence>
<proteinExistence type="inferred from homology"/>
<evidence type="ECO:0000313" key="17">
    <source>
        <dbReference type="Proteomes" id="UP000631535"/>
    </source>
</evidence>
<dbReference type="Proteomes" id="UP000631535">
    <property type="component" value="Unassembled WGS sequence"/>
</dbReference>
<gene>
    <name evidence="16" type="ORF">GCM10012287_10220</name>
</gene>
<evidence type="ECO:0000256" key="6">
    <source>
        <dbReference type="ARBA" id="ARBA00022630"/>
    </source>
</evidence>
<reference evidence="17" key="1">
    <citation type="journal article" date="2019" name="Int. J. Syst. Evol. Microbiol.">
        <title>The Global Catalogue of Microorganisms (GCM) 10K type strain sequencing project: providing services to taxonomists for standard genome sequencing and annotation.</title>
        <authorList>
            <consortium name="The Broad Institute Genomics Platform"/>
            <consortium name="The Broad Institute Genome Sequencing Center for Infectious Disease"/>
            <person name="Wu L."/>
            <person name="Ma J."/>
        </authorList>
    </citation>
    <scope>NUCLEOTIDE SEQUENCE [LARGE SCALE GENOMIC DNA]</scope>
    <source>
        <strain evidence="17">CGMCC 4.7178</strain>
    </source>
</reference>
<dbReference type="InterPro" id="IPR036188">
    <property type="entry name" value="FAD/NAD-bd_sf"/>
</dbReference>
<evidence type="ECO:0000256" key="2">
    <source>
        <dbReference type="ARBA" id="ARBA00004924"/>
    </source>
</evidence>
<accession>A0ABQ2LXB2</accession>
<dbReference type="Pfam" id="PF13434">
    <property type="entry name" value="Lys_Orn_oxgnase"/>
    <property type="match status" value="1"/>
</dbReference>
<keyword evidence="10 16" id="KW-0503">Monooxygenase</keyword>
<evidence type="ECO:0000256" key="7">
    <source>
        <dbReference type="ARBA" id="ARBA00022827"/>
    </source>
</evidence>
<protein>
    <recommendedName>
        <fullName evidence="5">L-lysine N6-monooxygenase MbtG</fullName>
        <ecNumber evidence="4">1.14.13.59</ecNumber>
    </recommendedName>
    <alternativeName>
        <fullName evidence="14">Lysine 6-N-hydroxylase</fullName>
    </alternativeName>
    <alternativeName>
        <fullName evidence="13">Lysine N6-hydroxylase</fullName>
    </alternativeName>
    <alternativeName>
        <fullName evidence="11">Lysine-N-oxygenase</fullName>
    </alternativeName>
    <alternativeName>
        <fullName evidence="12">Mycobactin synthase protein G</fullName>
    </alternativeName>
</protein>
<dbReference type="PANTHER" id="PTHR42802:SF1">
    <property type="entry name" value="L-ORNITHINE N(5)-MONOOXYGENASE"/>
    <property type="match status" value="1"/>
</dbReference>
<comment type="catalytic activity">
    <reaction evidence="15">
        <text>L-lysine + NADPH + O2 = N(6)-hydroxy-L-lysine + NADP(+) + H2O</text>
        <dbReference type="Rhea" id="RHEA:23228"/>
        <dbReference type="ChEBI" id="CHEBI:15377"/>
        <dbReference type="ChEBI" id="CHEBI:15379"/>
        <dbReference type="ChEBI" id="CHEBI:32551"/>
        <dbReference type="ChEBI" id="CHEBI:57783"/>
        <dbReference type="ChEBI" id="CHEBI:57820"/>
        <dbReference type="ChEBI" id="CHEBI:58349"/>
        <dbReference type="EC" id="1.14.13.59"/>
    </reaction>
</comment>
<evidence type="ECO:0000256" key="3">
    <source>
        <dbReference type="ARBA" id="ARBA00007588"/>
    </source>
</evidence>
<evidence type="ECO:0000256" key="14">
    <source>
        <dbReference type="ARBA" id="ARBA00032738"/>
    </source>
</evidence>
<comment type="similarity">
    <text evidence="3">Belongs to the lysine N(6)-hydroxylase/L-ornithine N(5)-oxygenase family.</text>
</comment>
<keyword evidence="7" id="KW-0274">FAD</keyword>
<comment type="cofactor">
    <cofactor evidence="1">
        <name>FAD</name>
        <dbReference type="ChEBI" id="CHEBI:57692"/>
    </cofactor>
</comment>
<keyword evidence="9" id="KW-0560">Oxidoreductase</keyword>
<keyword evidence="8" id="KW-0521">NADP</keyword>
<evidence type="ECO:0000256" key="11">
    <source>
        <dbReference type="ARBA" id="ARBA00029939"/>
    </source>
</evidence>
<dbReference type="EMBL" id="BMMP01000003">
    <property type="protein sequence ID" value="GGO44510.1"/>
    <property type="molecule type" value="Genomic_DNA"/>
</dbReference>
<dbReference type="PANTHER" id="PTHR42802">
    <property type="entry name" value="MONOOXYGENASE"/>
    <property type="match status" value="1"/>
</dbReference>
<dbReference type="EC" id="1.14.13.59" evidence="4"/>